<name>A0A915DVU6_9BILA</name>
<comment type="similarity">
    <text evidence="2">Belongs to the eukaryotic/archaeal RNase P protein component 3 family.</text>
</comment>
<dbReference type="GO" id="GO:0008033">
    <property type="term" value="P:tRNA processing"/>
    <property type="evidence" value="ECO:0007669"/>
    <property type="project" value="UniProtKB-KW"/>
</dbReference>
<evidence type="ECO:0000313" key="6">
    <source>
        <dbReference type="WBParaSite" id="jg24213"/>
    </source>
</evidence>
<dbReference type="Gene3D" id="3.20.20.140">
    <property type="entry name" value="Metal-dependent hydrolases"/>
    <property type="match status" value="1"/>
</dbReference>
<evidence type="ECO:0000313" key="5">
    <source>
        <dbReference type="Proteomes" id="UP000887574"/>
    </source>
</evidence>
<dbReference type="GO" id="GO:0005634">
    <property type="term" value="C:nucleus"/>
    <property type="evidence" value="ECO:0007669"/>
    <property type="project" value="UniProtKB-SubCell"/>
</dbReference>
<accession>A0A915DVU6</accession>
<dbReference type="WBParaSite" id="jg24213">
    <property type="protein sequence ID" value="jg24213"/>
    <property type="gene ID" value="jg24213"/>
</dbReference>
<dbReference type="GO" id="GO:0003723">
    <property type="term" value="F:RNA binding"/>
    <property type="evidence" value="ECO:0007669"/>
    <property type="project" value="TreeGrafter"/>
</dbReference>
<dbReference type="Proteomes" id="UP000887574">
    <property type="component" value="Unplaced"/>
</dbReference>
<dbReference type="InterPro" id="IPR016195">
    <property type="entry name" value="Pol/histidinol_Pase-like"/>
</dbReference>
<evidence type="ECO:0000256" key="2">
    <source>
        <dbReference type="ARBA" id="ARBA00007331"/>
    </source>
</evidence>
<evidence type="ECO:0000256" key="4">
    <source>
        <dbReference type="SAM" id="MobiDB-lite"/>
    </source>
</evidence>
<keyword evidence="3" id="KW-0819">tRNA processing</keyword>
<keyword evidence="5" id="KW-1185">Reference proteome</keyword>
<sequence length="318" mass="35144">MMQFAELNLHHRGNAEKTTNLVRRAVRMGYDAVVINIDIGQMEAKSSDKSAETEHQPPRKKKRKSNINPTEAIKEQSDVIGGGGGDVVPDPFLVNEKQLDLSSLEQAGRKFRQFSRLTVHLTDSTSVHKLLHHAKLKLYDLVAVRFDDEQILMTLQRKGHLIDLISIEADSGKVPWLYLPKVVQACPGKQATVFSNARSLMTITRGGRGVVLSSGADEIIAIRAPYDAANLCTLFGMEPRHGRKFVAANAKAILLRSQSRRTIKGSIHVTSDLSAIPSSLGQPSELTLQKLAQIPEFENQLKLQEKDIDGDVEMIAIV</sequence>
<evidence type="ECO:0000256" key="1">
    <source>
        <dbReference type="ARBA" id="ARBA00004123"/>
    </source>
</evidence>
<dbReference type="PANTHER" id="PTHR13031:SF0">
    <property type="entry name" value="RIBONUCLEASE P PROTEIN SUBUNIT P30"/>
    <property type="match status" value="1"/>
</dbReference>
<comment type="subcellular location">
    <subcellularLocation>
        <location evidence="1">Nucleus</location>
    </subcellularLocation>
</comment>
<feature type="region of interest" description="Disordered" evidence="4">
    <location>
        <begin position="44"/>
        <end position="83"/>
    </location>
</feature>
<feature type="compositionally biased region" description="Basic and acidic residues" evidence="4">
    <location>
        <begin position="45"/>
        <end position="57"/>
    </location>
</feature>
<dbReference type="AlphaFoldDB" id="A0A915DVU6"/>
<dbReference type="SUPFAM" id="SSF89550">
    <property type="entry name" value="PHP domain-like"/>
    <property type="match status" value="1"/>
</dbReference>
<proteinExistence type="inferred from homology"/>
<dbReference type="PANTHER" id="PTHR13031">
    <property type="entry name" value="RIBONUCLEASE P SUBUNIT P30"/>
    <property type="match status" value="1"/>
</dbReference>
<dbReference type="Pfam" id="PF01876">
    <property type="entry name" value="RNase_P_p30"/>
    <property type="match status" value="1"/>
</dbReference>
<evidence type="ECO:0000256" key="3">
    <source>
        <dbReference type="ARBA" id="ARBA00022694"/>
    </source>
</evidence>
<protein>
    <submittedName>
        <fullName evidence="6">Ribonuclease P protein subunit p30</fullName>
    </submittedName>
</protein>
<reference evidence="6" key="1">
    <citation type="submission" date="2022-11" db="UniProtKB">
        <authorList>
            <consortium name="WormBaseParasite"/>
        </authorList>
    </citation>
    <scope>IDENTIFICATION</scope>
</reference>
<organism evidence="5 6">
    <name type="scientific">Ditylenchus dipsaci</name>
    <dbReference type="NCBI Taxonomy" id="166011"/>
    <lineage>
        <taxon>Eukaryota</taxon>
        <taxon>Metazoa</taxon>
        <taxon>Ecdysozoa</taxon>
        <taxon>Nematoda</taxon>
        <taxon>Chromadorea</taxon>
        <taxon>Rhabditida</taxon>
        <taxon>Tylenchina</taxon>
        <taxon>Tylenchomorpha</taxon>
        <taxon>Sphaerularioidea</taxon>
        <taxon>Anguinidae</taxon>
        <taxon>Anguininae</taxon>
        <taxon>Ditylenchus</taxon>
    </lineage>
</organism>
<dbReference type="InterPro" id="IPR002738">
    <property type="entry name" value="RNase_P_p30"/>
</dbReference>